<dbReference type="RefSeq" id="WP_189642374.1">
    <property type="nucleotide sequence ID" value="NZ_BNAL01000006.1"/>
</dbReference>
<comment type="similarity">
    <text evidence="5">Belongs to the class-II pyridoxal-phosphate-dependent aminotransferase family. MalY/PatB cystathionine beta-lyase subfamily.</text>
</comment>
<dbReference type="Pfam" id="PF00155">
    <property type="entry name" value="Aminotran_1_2"/>
    <property type="match status" value="1"/>
</dbReference>
<evidence type="ECO:0000313" key="7">
    <source>
        <dbReference type="EMBL" id="GHF98264.1"/>
    </source>
</evidence>
<dbReference type="SUPFAM" id="SSF53383">
    <property type="entry name" value="PLP-dependent transferases"/>
    <property type="match status" value="1"/>
</dbReference>
<keyword evidence="7" id="KW-0808">Transferase</keyword>
<keyword evidence="8" id="KW-1185">Reference proteome</keyword>
<evidence type="ECO:0000256" key="3">
    <source>
        <dbReference type="ARBA" id="ARBA00022898"/>
    </source>
</evidence>
<dbReference type="Proteomes" id="UP000632154">
    <property type="component" value="Unassembled WGS sequence"/>
</dbReference>
<dbReference type="Gene3D" id="3.90.1150.10">
    <property type="entry name" value="Aspartate Aminotransferase, domain 1"/>
    <property type="match status" value="1"/>
</dbReference>
<keyword evidence="4" id="KW-0456">Lyase</keyword>
<dbReference type="PANTHER" id="PTHR43525">
    <property type="entry name" value="PROTEIN MALY"/>
    <property type="match status" value="1"/>
</dbReference>
<dbReference type="InterPro" id="IPR004839">
    <property type="entry name" value="Aminotransferase_I/II_large"/>
</dbReference>
<evidence type="ECO:0000256" key="4">
    <source>
        <dbReference type="ARBA" id="ARBA00023239"/>
    </source>
</evidence>
<dbReference type="GO" id="GO:0008483">
    <property type="term" value="F:transaminase activity"/>
    <property type="evidence" value="ECO:0007669"/>
    <property type="project" value="UniProtKB-KW"/>
</dbReference>
<dbReference type="InterPro" id="IPR015422">
    <property type="entry name" value="PyrdxlP-dep_Trfase_small"/>
</dbReference>
<protein>
    <recommendedName>
        <fullName evidence="2">cysteine-S-conjugate beta-lyase</fullName>
        <ecNumber evidence="2">4.4.1.13</ecNumber>
    </recommendedName>
</protein>
<dbReference type="EC" id="4.4.1.13" evidence="2"/>
<dbReference type="CDD" id="cd00609">
    <property type="entry name" value="AAT_like"/>
    <property type="match status" value="1"/>
</dbReference>
<evidence type="ECO:0000256" key="1">
    <source>
        <dbReference type="ARBA" id="ARBA00001933"/>
    </source>
</evidence>
<keyword evidence="3" id="KW-0663">Pyridoxal phosphate</keyword>
<accession>A0ABQ3K547</accession>
<organism evidence="7 8">
    <name type="scientific">Deinococcus piscis</name>
    <dbReference type="NCBI Taxonomy" id="394230"/>
    <lineage>
        <taxon>Bacteria</taxon>
        <taxon>Thermotogati</taxon>
        <taxon>Deinococcota</taxon>
        <taxon>Deinococci</taxon>
        <taxon>Deinococcales</taxon>
        <taxon>Deinococcaceae</taxon>
        <taxon>Deinococcus</taxon>
    </lineage>
</organism>
<dbReference type="InterPro" id="IPR015421">
    <property type="entry name" value="PyrdxlP-dep_Trfase_major"/>
</dbReference>
<sequence>MATSPVHAPAPHRFDDLTAEAVRHPVSLKWNTYPAGALALWIADMDLPISEELRCALTERLGVPLGYSDVTSAAVPLKALLIRRLQEQGVPDLTGDHIRLMPAVVPGLYASVAAFTAPGESVVALTPTYPPFHMAVQTQGRVWRSAPLRDDGQSWQIDWDALEAAITPDTRLLLLCHPHNPSGRVWTPQELTRLAEVAERHDLTVCSDELHADLRYPGAPAFQSFASLPAAAERTVVLTGPGKSYNIAGIGCGAMISRNPQLLARVQDTVGGLLGQPHPFNVSAWELALTHAQPWLDEVLDYLDGNRQLIREWADGEPLVRCHTPEATYLAWLDLRAHPEAQRMQQYLVQQGVALNDGTTFTAPQEAGQYQGFVRLNFATSRPVLREALERISRALAQPST</sequence>
<dbReference type="Gene3D" id="3.40.640.10">
    <property type="entry name" value="Type I PLP-dependent aspartate aminotransferase-like (Major domain)"/>
    <property type="match status" value="1"/>
</dbReference>
<dbReference type="EMBL" id="BNAL01000006">
    <property type="protein sequence ID" value="GHF98264.1"/>
    <property type="molecule type" value="Genomic_DNA"/>
</dbReference>
<proteinExistence type="inferred from homology"/>
<name>A0ABQ3K547_9DEIO</name>
<evidence type="ECO:0000313" key="8">
    <source>
        <dbReference type="Proteomes" id="UP000632154"/>
    </source>
</evidence>
<comment type="cofactor">
    <cofactor evidence="1">
        <name>pyridoxal 5'-phosphate</name>
        <dbReference type="ChEBI" id="CHEBI:597326"/>
    </cofactor>
</comment>
<gene>
    <name evidence="7" type="ORF">GCM10017783_07860</name>
</gene>
<dbReference type="InterPro" id="IPR015424">
    <property type="entry name" value="PyrdxlP-dep_Trfase"/>
</dbReference>
<evidence type="ECO:0000256" key="5">
    <source>
        <dbReference type="ARBA" id="ARBA00037974"/>
    </source>
</evidence>
<feature type="domain" description="Aminotransferase class I/classII large" evidence="6">
    <location>
        <begin position="110"/>
        <end position="392"/>
    </location>
</feature>
<reference evidence="8" key="1">
    <citation type="journal article" date="2019" name="Int. J. Syst. Evol. Microbiol.">
        <title>The Global Catalogue of Microorganisms (GCM) 10K type strain sequencing project: providing services to taxonomists for standard genome sequencing and annotation.</title>
        <authorList>
            <consortium name="The Broad Institute Genomics Platform"/>
            <consortium name="The Broad Institute Genome Sequencing Center for Infectious Disease"/>
            <person name="Wu L."/>
            <person name="Ma J."/>
        </authorList>
    </citation>
    <scope>NUCLEOTIDE SEQUENCE [LARGE SCALE GENOMIC DNA]</scope>
    <source>
        <strain evidence="8">CGMCC 1.18439</strain>
    </source>
</reference>
<evidence type="ECO:0000259" key="6">
    <source>
        <dbReference type="Pfam" id="PF00155"/>
    </source>
</evidence>
<dbReference type="InterPro" id="IPR051798">
    <property type="entry name" value="Class-II_PLP-Dep_Aminotrans"/>
</dbReference>
<keyword evidence="7" id="KW-0032">Aminotransferase</keyword>
<comment type="caution">
    <text evidence="7">The sequence shown here is derived from an EMBL/GenBank/DDBJ whole genome shotgun (WGS) entry which is preliminary data.</text>
</comment>
<dbReference type="PANTHER" id="PTHR43525:SF1">
    <property type="entry name" value="PROTEIN MALY"/>
    <property type="match status" value="1"/>
</dbReference>
<evidence type="ECO:0000256" key="2">
    <source>
        <dbReference type="ARBA" id="ARBA00012224"/>
    </source>
</evidence>